<name>A0A9D4G441_DREPO</name>
<reference evidence="1" key="2">
    <citation type="submission" date="2020-11" db="EMBL/GenBank/DDBJ databases">
        <authorList>
            <person name="McCartney M.A."/>
            <person name="Auch B."/>
            <person name="Kono T."/>
            <person name="Mallez S."/>
            <person name="Becker A."/>
            <person name="Gohl D.M."/>
            <person name="Silverstein K.A.T."/>
            <person name="Koren S."/>
            <person name="Bechman K.B."/>
            <person name="Herman A."/>
            <person name="Abrahante J.E."/>
            <person name="Garbe J."/>
        </authorList>
    </citation>
    <scope>NUCLEOTIDE SEQUENCE</scope>
    <source>
        <strain evidence="1">Duluth1</strain>
        <tissue evidence="1">Whole animal</tissue>
    </source>
</reference>
<comment type="caution">
    <text evidence="1">The sequence shown here is derived from an EMBL/GenBank/DDBJ whole genome shotgun (WGS) entry which is preliminary data.</text>
</comment>
<protein>
    <submittedName>
        <fullName evidence="1">Uncharacterized protein</fullName>
    </submittedName>
</protein>
<evidence type="ECO:0000313" key="2">
    <source>
        <dbReference type="Proteomes" id="UP000828390"/>
    </source>
</evidence>
<accession>A0A9D4G441</accession>
<reference evidence="1" key="1">
    <citation type="journal article" date="2019" name="bioRxiv">
        <title>The Genome of the Zebra Mussel, Dreissena polymorpha: A Resource for Invasive Species Research.</title>
        <authorList>
            <person name="McCartney M.A."/>
            <person name="Auch B."/>
            <person name="Kono T."/>
            <person name="Mallez S."/>
            <person name="Zhang Y."/>
            <person name="Obille A."/>
            <person name="Becker A."/>
            <person name="Abrahante J.E."/>
            <person name="Garbe J."/>
            <person name="Badalamenti J.P."/>
            <person name="Herman A."/>
            <person name="Mangelson H."/>
            <person name="Liachko I."/>
            <person name="Sullivan S."/>
            <person name="Sone E.D."/>
            <person name="Koren S."/>
            <person name="Silverstein K.A.T."/>
            <person name="Beckman K.B."/>
            <person name="Gohl D.M."/>
        </authorList>
    </citation>
    <scope>NUCLEOTIDE SEQUENCE</scope>
    <source>
        <strain evidence="1">Duluth1</strain>
        <tissue evidence="1">Whole animal</tissue>
    </source>
</reference>
<proteinExistence type="predicted"/>
<evidence type="ECO:0000313" key="1">
    <source>
        <dbReference type="EMBL" id="KAH3808245.1"/>
    </source>
</evidence>
<organism evidence="1 2">
    <name type="scientific">Dreissena polymorpha</name>
    <name type="common">Zebra mussel</name>
    <name type="synonym">Mytilus polymorpha</name>
    <dbReference type="NCBI Taxonomy" id="45954"/>
    <lineage>
        <taxon>Eukaryota</taxon>
        <taxon>Metazoa</taxon>
        <taxon>Spiralia</taxon>
        <taxon>Lophotrochozoa</taxon>
        <taxon>Mollusca</taxon>
        <taxon>Bivalvia</taxon>
        <taxon>Autobranchia</taxon>
        <taxon>Heteroconchia</taxon>
        <taxon>Euheterodonta</taxon>
        <taxon>Imparidentia</taxon>
        <taxon>Neoheterodontei</taxon>
        <taxon>Myida</taxon>
        <taxon>Dreissenoidea</taxon>
        <taxon>Dreissenidae</taxon>
        <taxon>Dreissena</taxon>
    </lineage>
</organism>
<dbReference type="AlphaFoldDB" id="A0A9D4G441"/>
<sequence length="58" mass="6624">MRTTRVTNAAIQTYAIRLDVDIPDIHKIAVQYATVVHLKPPNETVIKLTFVEATRYAR</sequence>
<dbReference type="Proteomes" id="UP000828390">
    <property type="component" value="Unassembled WGS sequence"/>
</dbReference>
<dbReference type="EMBL" id="JAIWYP010000006">
    <property type="protein sequence ID" value="KAH3808245.1"/>
    <property type="molecule type" value="Genomic_DNA"/>
</dbReference>
<gene>
    <name evidence="1" type="ORF">DPMN_136598</name>
</gene>
<keyword evidence="2" id="KW-1185">Reference proteome</keyword>